<proteinExistence type="predicted"/>
<sequence>MAWPWKANDQEGSEAKDVRVAVPFLSNDHQENQSVNQKQERQGGKRNRPSNNEASGSWSLSININSTSSANSCGSARSYAVNNKVDVDTDCLDYEILWDDLTIGEQIGLVMLLTNAFIC</sequence>
<accession>A0A444XY04</accession>
<evidence type="ECO:0000313" key="2">
    <source>
        <dbReference type="EMBL" id="RYQ94551.1"/>
    </source>
</evidence>
<comment type="caution">
    <text evidence="2">The sequence shown here is derived from an EMBL/GenBank/DDBJ whole genome shotgun (WGS) entry which is preliminary data.</text>
</comment>
<organism evidence="2 3">
    <name type="scientific">Arachis hypogaea</name>
    <name type="common">Peanut</name>
    <dbReference type="NCBI Taxonomy" id="3818"/>
    <lineage>
        <taxon>Eukaryota</taxon>
        <taxon>Viridiplantae</taxon>
        <taxon>Streptophyta</taxon>
        <taxon>Embryophyta</taxon>
        <taxon>Tracheophyta</taxon>
        <taxon>Spermatophyta</taxon>
        <taxon>Magnoliopsida</taxon>
        <taxon>eudicotyledons</taxon>
        <taxon>Gunneridae</taxon>
        <taxon>Pentapetalae</taxon>
        <taxon>rosids</taxon>
        <taxon>fabids</taxon>
        <taxon>Fabales</taxon>
        <taxon>Fabaceae</taxon>
        <taxon>Papilionoideae</taxon>
        <taxon>50 kb inversion clade</taxon>
        <taxon>dalbergioids sensu lato</taxon>
        <taxon>Dalbergieae</taxon>
        <taxon>Pterocarpus clade</taxon>
        <taxon>Arachis</taxon>
    </lineage>
</organism>
<evidence type="ECO:0000256" key="1">
    <source>
        <dbReference type="SAM" id="MobiDB-lite"/>
    </source>
</evidence>
<dbReference type="EMBL" id="SDMP01000018">
    <property type="protein sequence ID" value="RYQ94551.1"/>
    <property type="molecule type" value="Genomic_DNA"/>
</dbReference>
<gene>
    <name evidence="2" type="ORF">Ahy_B08g089492</name>
</gene>
<dbReference type="Proteomes" id="UP000289738">
    <property type="component" value="Chromosome B08"/>
</dbReference>
<protein>
    <submittedName>
        <fullName evidence="2">Uncharacterized protein</fullName>
    </submittedName>
</protein>
<keyword evidence="3" id="KW-1185">Reference proteome</keyword>
<evidence type="ECO:0000313" key="3">
    <source>
        <dbReference type="Proteomes" id="UP000289738"/>
    </source>
</evidence>
<name>A0A444XY04_ARAHY</name>
<feature type="region of interest" description="Disordered" evidence="1">
    <location>
        <begin position="1"/>
        <end position="59"/>
    </location>
</feature>
<reference evidence="2 3" key="1">
    <citation type="submission" date="2019-01" db="EMBL/GenBank/DDBJ databases">
        <title>Sequencing of cultivated peanut Arachis hypogaea provides insights into genome evolution and oil improvement.</title>
        <authorList>
            <person name="Chen X."/>
        </authorList>
    </citation>
    <scope>NUCLEOTIDE SEQUENCE [LARGE SCALE GENOMIC DNA]</scope>
    <source>
        <strain evidence="3">cv. Fuhuasheng</strain>
        <tissue evidence="2">Leaves</tissue>
    </source>
</reference>
<dbReference type="STRING" id="3818.A0A444XY04"/>
<dbReference type="AlphaFoldDB" id="A0A444XY04"/>